<dbReference type="Pfam" id="PF03453">
    <property type="entry name" value="MoeA_N"/>
    <property type="match status" value="1"/>
</dbReference>
<evidence type="ECO:0000313" key="9">
    <source>
        <dbReference type="Proteomes" id="UP000091918"/>
    </source>
</evidence>
<dbReference type="InterPro" id="IPR005111">
    <property type="entry name" value="MoeA_C_domain_IV"/>
</dbReference>
<keyword evidence="5" id="KW-0479">Metal-binding</keyword>
<evidence type="ECO:0000256" key="1">
    <source>
        <dbReference type="ARBA" id="ARBA00005046"/>
    </source>
</evidence>
<dbReference type="GO" id="GO:0061598">
    <property type="term" value="F:molybdopterin adenylyltransferase activity"/>
    <property type="evidence" value="ECO:0007669"/>
    <property type="project" value="UniProtKB-UniRule"/>
</dbReference>
<feature type="region of interest" description="Disordered" evidence="6">
    <location>
        <begin position="184"/>
        <end position="244"/>
    </location>
</feature>
<dbReference type="CDD" id="cd00887">
    <property type="entry name" value="MoeA"/>
    <property type="match status" value="1"/>
</dbReference>
<keyword evidence="5" id="KW-0808">Transferase</keyword>
<dbReference type="InterPro" id="IPR036688">
    <property type="entry name" value="MoeA_C_domain_IV_sf"/>
</dbReference>
<dbReference type="InterPro" id="IPR005110">
    <property type="entry name" value="MoeA_linker/N"/>
</dbReference>
<dbReference type="GO" id="GO:0005524">
    <property type="term" value="F:ATP binding"/>
    <property type="evidence" value="ECO:0007669"/>
    <property type="project" value="UniProtKB-UniRule"/>
</dbReference>
<dbReference type="GO" id="GO:0006777">
    <property type="term" value="P:Mo-molybdopterin cofactor biosynthetic process"/>
    <property type="evidence" value="ECO:0007669"/>
    <property type="project" value="UniProtKB-UniRule"/>
</dbReference>
<keyword evidence="9" id="KW-1185">Reference proteome</keyword>
<dbReference type="FunFam" id="3.40.980.10:FF:000011">
    <property type="entry name" value="Molybdopterin molybdenumtransferase"/>
    <property type="match status" value="1"/>
</dbReference>
<dbReference type="GO" id="GO:0061599">
    <property type="term" value="F:molybdopterin molybdotransferase activity"/>
    <property type="evidence" value="ECO:0007669"/>
    <property type="project" value="UniProtKB-UniRule"/>
</dbReference>
<dbReference type="PANTHER" id="PTHR10192">
    <property type="entry name" value="MOLYBDOPTERIN BIOSYNTHESIS PROTEIN"/>
    <property type="match status" value="1"/>
</dbReference>
<dbReference type="Gene3D" id="3.40.980.10">
    <property type="entry name" value="MoaB/Mog-like domain"/>
    <property type="match status" value="2"/>
</dbReference>
<name>A0A1B7P0J2_9EURO</name>
<comment type="similarity">
    <text evidence="2">In the N-terminal section; belongs to the MoaB/Mog family.</text>
</comment>
<dbReference type="FunFam" id="3.40.980.10:FF:000013">
    <property type="entry name" value="Molybdopterin molybdenumtransferase"/>
    <property type="match status" value="1"/>
</dbReference>
<gene>
    <name evidence="8" type="ORF">ACJ72_03110</name>
</gene>
<comment type="catalytic activity">
    <reaction evidence="5">
        <text>molybdopterin + ATP + H(+) = adenylyl-molybdopterin + diphosphate</text>
        <dbReference type="Rhea" id="RHEA:31331"/>
        <dbReference type="ChEBI" id="CHEBI:15378"/>
        <dbReference type="ChEBI" id="CHEBI:30616"/>
        <dbReference type="ChEBI" id="CHEBI:33019"/>
        <dbReference type="ChEBI" id="CHEBI:58698"/>
        <dbReference type="ChEBI" id="CHEBI:62727"/>
    </reaction>
</comment>
<evidence type="ECO:0000256" key="4">
    <source>
        <dbReference type="ARBA" id="ARBA00023150"/>
    </source>
</evidence>
<comment type="similarity">
    <text evidence="3">In the C-terminal section; belongs to the MoeA family.</text>
</comment>
<dbReference type="InterPro" id="IPR001453">
    <property type="entry name" value="MoaB/Mog_dom"/>
</dbReference>
<evidence type="ECO:0000313" key="8">
    <source>
        <dbReference type="EMBL" id="OAX82539.1"/>
    </source>
</evidence>
<dbReference type="InterPro" id="IPR008284">
    <property type="entry name" value="MoCF_biosynth_CS"/>
</dbReference>
<dbReference type="AlphaFoldDB" id="A0A1B7P0J2"/>
<dbReference type="FunFam" id="2.170.190.11:FF:000002">
    <property type="entry name" value="Molybdopterin molybdenumtransferase"/>
    <property type="match status" value="1"/>
</dbReference>
<dbReference type="UniPathway" id="UPA00344"/>
<dbReference type="GO" id="GO:0005829">
    <property type="term" value="C:cytosol"/>
    <property type="evidence" value="ECO:0007669"/>
    <property type="project" value="TreeGrafter"/>
</dbReference>
<accession>A0A1B7P0J2</accession>
<dbReference type="SUPFAM" id="SSF63867">
    <property type="entry name" value="MoeA C-terminal domain-like"/>
    <property type="match status" value="1"/>
</dbReference>
<keyword evidence="5" id="KW-0500">Molybdenum</keyword>
<dbReference type="InterPro" id="IPR036135">
    <property type="entry name" value="MoeA_linker/N_sf"/>
</dbReference>
<dbReference type="PROSITE" id="PS01079">
    <property type="entry name" value="MOCF_BIOSYNTHESIS_2"/>
    <property type="match status" value="1"/>
</dbReference>
<dbReference type="Gene3D" id="2.40.340.10">
    <property type="entry name" value="MoeA, C-terminal, domain IV"/>
    <property type="match status" value="1"/>
</dbReference>
<dbReference type="PANTHER" id="PTHR10192:SF5">
    <property type="entry name" value="GEPHYRIN"/>
    <property type="match status" value="1"/>
</dbReference>
<feature type="domain" description="MoaB/Mog" evidence="7">
    <location>
        <begin position="9"/>
        <end position="157"/>
    </location>
</feature>
<dbReference type="Gene3D" id="3.90.105.10">
    <property type="entry name" value="Molybdopterin biosynthesis moea protein, domain 2"/>
    <property type="match status" value="1"/>
</dbReference>
<reference evidence="8 9" key="1">
    <citation type="submission" date="2015-07" db="EMBL/GenBank/DDBJ databases">
        <title>Emmonsia species relationships and genome sequence.</title>
        <authorList>
            <person name="Cuomo C.A."/>
            <person name="Schwartz I.S."/>
            <person name="Kenyon C."/>
            <person name="de Hoog G.S."/>
            <person name="Govender N.P."/>
            <person name="Botha A."/>
            <person name="Moreno L."/>
            <person name="de Vries M."/>
            <person name="Munoz J.F."/>
            <person name="Stielow J.B."/>
        </authorList>
    </citation>
    <scope>NUCLEOTIDE SEQUENCE [LARGE SCALE GENOMIC DNA]</scope>
    <source>
        <strain evidence="8 9">CBS 136260</strain>
    </source>
</reference>
<comment type="function">
    <text evidence="5">Catalyzes two steps in the biosynthesis of the molybdenum cofactor. In the first step, molybdopterin is adenylated. Subsequently, molybdate is inserted into adenylated molybdopterin and AMP is released.</text>
</comment>
<keyword evidence="5" id="KW-0460">Magnesium</keyword>
<dbReference type="Gene3D" id="2.170.190.11">
    <property type="entry name" value="Molybdopterin biosynthesis moea protein, domain 3"/>
    <property type="match status" value="1"/>
</dbReference>
<evidence type="ECO:0000256" key="2">
    <source>
        <dbReference type="ARBA" id="ARBA00007589"/>
    </source>
</evidence>
<comment type="pathway">
    <text evidence="1 5">Cofactor biosynthesis; molybdopterin biosynthesis.</text>
</comment>
<dbReference type="STRING" id="1658172.A0A1B7P0J2"/>
<dbReference type="Proteomes" id="UP000091918">
    <property type="component" value="Unassembled WGS sequence"/>
</dbReference>
<dbReference type="PROSITE" id="PS01078">
    <property type="entry name" value="MOCF_BIOSYNTHESIS_1"/>
    <property type="match status" value="1"/>
</dbReference>
<feature type="domain" description="MoaB/Mog" evidence="7">
    <location>
        <begin position="441"/>
        <end position="607"/>
    </location>
</feature>
<dbReference type="OrthoDB" id="4349954at2759"/>
<dbReference type="SMART" id="SM00852">
    <property type="entry name" value="MoCF_biosynth"/>
    <property type="match status" value="2"/>
</dbReference>
<evidence type="ECO:0000256" key="6">
    <source>
        <dbReference type="SAM" id="MobiDB-lite"/>
    </source>
</evidence>
<dbReference type="NCBIfam" id="TIGR00177">
    <property type="entry name" value="molyb_syn"/>
    <property type="match status" value="1"/>
</dbReference>
<dbReference type="InterPro" id="IPR038987">
    <property type="entry name" value="MoeA-like"/>
</dbReference>
<evidence type="ECO:0000256" key="3">
    <source>
        <dbReference type="ARBA" id="ARBA00008339"/>
    </source>
</evidence>
<comment type="caution">
    <text evidence="8">The sequence shown here is derived from an EMBL/GenBank/DDBJ whole genome shotgun (WGS) entry which is preliminary data.</text>
</comment>
<dbReference type="SUPFAM" id="SSF63882">
    <property type="entry name" value="MoeA N-terminal region -like"/>
    <property type="match status" value="1"/>
</dbReference>
<comment type="catalytic activity">
    <reaction evidence="5">
        <text>adenylyl-molybdopterin + molybdate = Mo-molybdopterin + AMP + H(+)</text>
        <dbReference type="Rhea" id="RHEA:35047"/>
        <dbReference type="ChEBI" id="CHEBI:15378"/>
        <dbReference type="ChEBI" id="CHEBI:36264"/>
        <dbReference type="ChEBI" id="CHEBI:62727"/>
        <dbReference type="ChEBI" id="CHEBI:71302"/>
        <dbReference type="ChEBI" id="CHEBI:456215"/>
    </reaction>
</comment>
<dbReference type="SUPFAM" id="SSF53218">
    <property type="entry name" value="Molybdenum cofactor biosynthesis proteins"/>
    <property type="match status" value="2"/>
</dbReference>
<dbReference type="Pfam" id="PF03454">
    <property type="entry name" value="MoeA_C"/>
    <property type="match status" value="1"/>
</dbReference>
<evidence type="ECO:0000259" key="7">
    <source>
        <dbReference type="SMART" id="SM00852"/>
    </source>
</evidence>
<protein>
    <recommendedName>
        <fullName evidence="7">MoaB/Mog domain-containing protein</fullName>
    </recommendedName>
</protein>
<proteinExistence type="inferred from homology"/>
<evidence type="ECO:0000256" key="5">
    <source>
        <dbReference type="RuleBase" id="RU365090"/>
    </source>
</evidence>
<keyword evidence="4 5" id="KW-0501">Molybdenum cofactor biosynthesis</keyword>
<dbReference type="GO" id="GO:0046872">
    <property type="term" value="F:metal ion binding"/>
    <property type="evidence" value="ECO:0007669"/>
    <property type="project" value="UniProtKB-UniRule"/>
</dbReference>
<sequence length="714" mass="75102">MADSKLKTAILVISDTASQEPSTDKAANALTETFRAEGGDRWSEPAIVIVPDDVLQIQRQILLWTDTEDYYNLVITTGGTGFAVKDNTPEAVSPLIHRHAPGLVHGMLATSLTVTPFAMMSRPVAGVRAKSLIITLPGSPKGAKENLQAVIKLLPHACIQAAGADSRAIHAGGVHRLEKEAGISPAPAGSVEDKSHHHHHHHQHQDQGHGHGHIVPKAHTLPADRPQSNDPNAGPTRRYRESPYPMLSVEEALKIIVERTPEPTIIEAAVHASLVGSVIAEDIYAREAVPAYRASIVDGYAVIASPPTADSTDSPRSTKGKFPVASVSHAQAASMPPPLKSGEIARITTGAPLPENANAVVMVEDTVLVSTTPDGSEEAIVEILTGAIKPGENVREAGSDVPLGSKILQKGDLITAVGGEIGLLASTGTRAVKVYRKPRIGVLSTGDELVNHDDPVPLHGGQIRDSNRPSLLSCLTAWGFPSVDLGIAKDTPAGHLEQCLRDALRGTPNSPGVDIIITTGGVSMGELDLLKPTIERQLGGTIHFGRVSMKPGKPTTFATVPFKPAMSSSTDPTAQQERESKLIFALPGNPASALVTLNLFVLPSLHKMTGLGINNPPQLGYRPRLGLPLVTATLTQNIPLDPKRTEYHRAIVTASNVDGTLFASSTGLGGVGQRSSRVGSLAGANALLVIKPGNGVVEKGKRVQALLMGPLVPE</sequence>
<organism evidence="8 9">
    <name type="scientific">Emergomyces africanus</name>
    <dbReference type="NCBI Taxonomy" id="1955775"/>
    <lineage>
        <taxon>Eukaryota</taxon>
        <taxon>Fungi</taxon>
        <taxon>Dikarya</taxon>
        <taxon>Ascomycota</taxon>
        <taxon>Pezizomycotina</taxon>
        <taxon>Eurotiomycetes</taxon>
        <taxon>Eurotiomycetidae</taxon>
        <taxon>Onygenales</taxon>
        <taxon>Ajellomycetaceae</taxon>
        <taxon>Emergomyces</taxon>
    </lineage>
</organism>
<comment type="cofactor">
    <cofactor evidence="5">
        <name>Mg(2+)</name>
        <dbReference type="ChEBI" id="CHEBI:18420"/>
    </cofactor>
</comment>
<dbReference type="Pfam" id="PF00994">
    <property type="entry name" value="MoCF_biosynth"/>
    <property type="match status" value="2"/>
</dbReference>
<dbReference type="CDD" id="cd00886">
    <property type="entry name" value="MogA_MoaB"/>
    <property type="match status" value="1"/>
</dbReference>
<dbReference type="InterPro" id="IPR036425">
    <property type="entry name" value="MoaB/Mog-like_dom_sf"/>
</dbReference>
<comment type="similarity">
    <text evidence="5">Belongs to the MoeA family.</text>
</comment>
<dbReference type="EMBL" id="LGUA01000291">
    <property type="protein sequence ID" value="OAX82539.1"/>
    <property type="molecule type" value="Genomic_DNA"/>
</dbReference>